<organism evidence="5 6">
    <name type="scientific">Symbiodinium natans</name>
    <dbReference type="NCBI Taxonomy" id="878477"/>
    <lineage>
        <taxon>Eukaryota</taxon>
        <taxon>Sar</taxon>
        <taxon>Alveolata</taxon>
        <taxon>Dinophyceae</taxon>
        <taxon>Suessiales</taxon>
        <taxon>Symbiodiniaceae</taxon>
        <taxon>Symbiodinium</taxon>
    </lineage>
</organism>
<name>A0A812IQZ9_9DINO</name>
<dbReference type="PANTHER" id="PTHR12935:SF0">
    <property type="entry name" value="GAMMA-GLUTAMYLCYCLOTRANSFERASE"/>
    <property type="match status" value="1"/>
</dbReference>
<dbReference type="InterPro" id="IPR013024">
    <property type="entry name" value="GGCT-like"/>
</dbReference>
<evidence type="ECO:0000256" key="3">
    <source>
        <dbReference type="PIRSR" id="PIRSR617939-1"/>
    </source>
</evidence>
<sequence>MADGTVWRFGYGSNMSVANLKQKKNLNVLEHHAGVVRDIKLSFCLEGIHYVDPAFACVLKAPGDEVHGVAFRIPATEAEGLDRQEGGYNVEFVPFKPYEGTSSFEVGLYMPKPGRLNESYTGLPSLRYLRLLREGAASANLSAESGAAGRAAALCDA</sequence>
<dbReference type="CDD" id="cd06661">
    <property type="entry name" value="GGCT_like"/>
    <property type="match status" value="1"/>
</dbReference>
<dbReference type="InterPro" id="IPR036568">
    <property type="entry name" value="GGCT-like_sf"/>
</dbReference>
<dbReference type="EMBL" id="CAJNDS010000313">
    <property type="protein sequence ID" value="CAE7042305.1"/>
    <property type="molecule type" value="Genomic_DNA"/>
</dbReference>
<feature type="active site" description="Proton acceptor" evidence="3">
    <location>
        <position position="85"/>
    </location>
</feature>
<reference evidence="5" key="1">
    <citation type="submission" date="2021-02" db="EMBL/GenBank/DDBJ databases">
        <authorList>
            <person name="Dougan E. K."/>
            <person name="Rhodes N."/>
            <person name="Thang M."/>
            <person name="Chan C."/>
        </authorList>
    </citation>
    <scope>NUCLEOTIDE SEQUENCE</scope>
</reference>
<evidence type="ECO:0000256" key="1">
    <source>
        <dbReference type="ARBA" id="ARBA00012346"/>
    </source>
</evidence>
<evidence type="ECO:0000313" key="5">
    <source>
        <dbReference type="EMBL" id="CAE7042305.1"/>
    </source>
</evidence>
<dbReference type="PANTHER" id="PTHR12935">
    <property type="entry name" value="GAMMA-GLUTAMYLCYCLOTRANSFERASE"/>
    <property type="match status" value="1"/>
</dbReference>
<gene>
    <name evidence="5" type="ORF">SNAT2548_LOCUS5012</name>
</gene>
<proteinExistence type="predicted"/>
<dbReference type="Proteomes" id="UP000604046">
    <property type="component" value="Unassembled WGS sequence"/>
</dbReference>
<keyword evidence="6" id="KW-1185">Reference proteome</keyword>
<evidence type="ECO:0000256" key="2">
    <source>
        <dbReference type="ARBA" id="ARBA00023239"/>
    </source>
</evidence>
<dbReference type="AlphaFoldDB" id="A0A812IQZ9"/>
<accession>A0A812IQZ9</accession>
<dbReference type="EC" id="4.3.2.9" evidence="1"/>
<protein>
    <recommendedName>
        <fullName evidence="1">gamma-glutamylcyclotransferase</fullName>
        <ecNumber evidence="1">4.3.2.9</ecNumber>
    </recommendedName>
</protein>
<evidence type="ECO:0000256" key="4">
    <source>
        <dbReference type="PIRSR" id="PIRSR617939-2"/>
    </source>
</evidence>
<comment type="caution">
    <text evidence="5">The sequence shown here is derived from an EMBL/GenBank/DDBJ whole genome shotgun (WGS) entry which is preliminary data.</text>
</comment>
<dbReference type="SUPFAM" id="SSF110857">
    <property type="entry name" value="Gamma-glutamyl cyclotransferase-like"/>
    <property type="match status" value="1"/>
</dbReference>
<dbReference type="Gene3D" id="3.10.490.10">
    <property type="entry name" value="Gamma-glutamyl cyclotransferase-like"/>
    <property type="match status" value="1"/>
</dbReference>
<dbReference type="InterPro" id="IPR017939">
    <property type="entry name" value="G-Glutamylcylcotransferase"/>
</dbReference>
<evidence type="ECO:0000313" key="6">
    <source>
        <dbReference type="Proteomes" id="UP000604046"/>
    </source>
</evidence>
<dbReference type="OrthoDB" id="192168at2759"/>
<keyword evidence="2" id="KW-0456">Lyase</keyword>
<dbReference type="GO" id="GO:0003839">
    <property type="term" value="F:gamma-glutamylcyclotransferase activity"/>
    <property type="evidence" value="ECO:0007669"/>
    <property type="project" value="UniProtKB-EC"/>
</dbReference>
<feature type="binding site" evidence="4">
    <location>
        <position position="128"/>
    </location>
    <ligand>
        <name>substrate</name>
    </ligand>
</feature>